<evidence type="ECO:0000256" key="4">
    <source>
        <dbReference type="ARBA" id="ARBA00022825"/>
    </source>
</evidence>
<dbReference type="PANTHER" id="PTHR32060">
    <property type="entry name" value="TAIL-SPECIFIC PROTEASE"/>
    <property type="match status" value="1"/>
</dbReference>
<keyword evidence="4" id="KW-0720">Serine protease</keyword>
<dbReference type="InterPro" id="IPR001478">
    <property type="entry name" value="PDZ"/>
</dbReference>
<evidence type="ECO:0000256" key="1">
    <source>
        <dbReference type="ARBA" id="ARBA00009179"/>
    </source>
</evidence>
<dbReference type="InterPro" id="IPR005151">
    <property type="entry name" value="Tail-specific_protease"/>
</dbReference>
<reference evidence="7 8" key="1">
    <citation type="submission" date="2020-08" db="EMBL/GenBank/DDBJ databases">
        <title>Genomic Encyclopedia of Type Strains, Phase III (KMG-III): the genomes of soil and plant-associated and newly described type strains.</title>
        <authorList>
            <person name="Whitman W."/>
        </authorList>
    </citation>
    <scope>NUCLEOTIDE SEQUENCE [LARGE SCALE GENOMIC DNA]</scope>
    <source>
        <strain evidence="7 8">CECT 8305</strain>
    </source>
</reference>
<dbReference type="Gene3D" id="3.90.226.10">
    <property type="entry name" value="2-enoyl-CoA Hydratase, Chain A, domain 1"/>
    <property type="match status" value="1"/>
</dbReference>
<proteinExistence type="inferred from homology"/>
<dbReference type="RefSeq" id="WP_376772565.1">
    <property type="nucleotide sequence ID" value="NZ_JACHJL010000004.1"/>
</dbReference>
<dbReference type="GO" id="GO:0007165">
    <property type="term" value="P:signal transduction"/>
    <property type="evidence" value="ECO:0007669"/>
    <property type="project" value="TreeGrafter"/>
</dbReference>
<dbReference type="GO" id="GO:0006508">
    <property type="term" value="P:proteolysis"/>
    <property type="evidence" value="ECO:0007669"/>
    <property type="project" value="UniProtKB-KW"/>
</dbReference>
<dbReference type="InterPro" id="IPR029045">
    <property type="entry name" value="ClpP/crotonase-like_dom_sf"/>
</dbReference>
<dbReference type="EC" id="3.4.21.102" evidence="7"/>
<dbReference type="EMBL" id="JACHJL010000004">
    <property type="protein sequence ID" value="MBB5935274.1"/>
    <property type="molecule type" value="Genomic_DNA"/>
</dbReference>
<dbReference type="CDD" id="cd07560">
    <property type="entry name" value="Peptidase_S41_CPP"/>
    <property type="match status" value="1"/>
</dbReference>
<comment type="similarity">
    <text evidence="1">Belongs to the peptidase S41A family.</text>
</comment>
<organism evidence="7 8">
    <name type="scientific">Streptomyces zagrosensis</name>
    <dbReference type="NCBI Taxonomy" id="1042984"/>
    <lineage>
        <taxon>Bacteria</taxon>
        <taxon>Bacillati</taxon>
        <taxon>Actinomycetota</taxon>
        <taxon>Actinomycetes</taxon>
        <taxon>Kitasatosporales</taxon>
        <taxon>Streptomycetaceae</taxon>
        <taxon>Streptomyces</taxon>
    </lineage>
</organism>
<dbReference type="SMART" id="SM00245">
    <property type="entry name" value="TSPc"/>
    <property type="match status" value="1"/>
</dbReference>
<dbReference type="PANTHER" id="PTHR32060:SF30">
    <property type="entry name" value="CARBOXY-TERMINAL PROCESSING PROTEASE CTPA"/>
    <property type="match status" value="1"/>
</dbReference>
<keyword evidence="2 7" id="KW-0645">Protease</keyword>
<evidence type="ECO:0000256" key="3">
    <source>
        <dbReference type="ARBA" id="ARBA00022801"/>
    </source>
</evidence>
<comment type="caution">
    <text evidence="7">The sequence shown here is derived from an EMBL/GenBank/DDBJ whole genome shotgun (WGS) entry which is preliminary data.</text>
</comment>
<dbReference type="InterPro" id="IPR004447">
    <property type="entry name" value="Peptidase_S41A"/>
</dbReference>
<evidence type="ECO:0000313" key="7">
    <source>
        <dbReference type="EMBL" id="MBB5935274.1"/>
    </source>
</evidence>
<evidence type="ECO:0000313" key="8">
    <source>
        <dbReference type="Proteomes" id="UP000588098"/>
    </source>
</evidence>
<name>A0A7W9Q8F9_9ACTN</name>
<feature type="region of interest" description="Disordered" evidence="5">
    <location>
        <begin position="190"/>
        <end position="295"/>
    </location>
</feature>
<dbReference type="InterPro" id="IPR041489">
    <property type="entry name" value="PDZ_6"/>
</dbReference>
<evidence type="ECO:0000256" key="5">
    <source>
        <dbReference type="SAM" id="MobiDB-lite"/>
    </source>
</evidence>
<dbReference type="PROSITE" id="PS50106">
    <property type="entry name" value="PDZ"/>
    <property type="match status" value="1"/>
</dbReference>
<dbReference type="GO" id="GO:0004252">
    <property type="term" value="F:serine-type endopeptidase activity"/>
    <property type="evidence" value="ECO:0007669"/>
    <property type="project" value="UniProtKB-EC"/>
</dbReference>
<evidence type="ECO:0000259" key="6">
    <source>
        <dbReference type="PROSITE" id="PS50106"/>
    </source>
</evidence>
<feature type="compositionally biased region" description="Basic and acidic residues" evidence="5">
    <location>
        <begin position="257"/>
        <end position="289"/>
    </location>
</feature>
<accession>A0A7W9Q8F9</accession>
<dbReference type="SMART" id="SM00228">
    <property type="entry name" value="PDZ"/>
    <property type="match status" value="1"/>
</dbReference>
<keyword evidence="3 7" id="KW-0378">Hydrolase</keyword>
<dbReference type="SUPFAM" id="SSF50156">
    <property type="entry name" value="PDZ domain-like"/>
    <property type="match status" value="1"/>
</dbReference>
<feature type="compositionally biased region" description="Low complexity" evidence="5">
    <location>
        <begin position="224"/>
        <end position="241"/>
    </location>
</feature>
<dbReference type="Pfam" id="PF03572">
    <property type="entry name" value="Peptidase_S41"/>
    <property type="match status" value="1"/>
</dbReference>
<feature type="domain" description="PDZ" evidence="6">
    <location>
        <begin position="126"/>
        <end position="192"/>
    </location>
</feature>
<dbReference type="Pfam" id="PF17820">
    <property type="entry name" value="PDZ_6"/>
    <property type="match status" value="1"/>
</dbReference>
<dbReference type="InterPro" id="IPR036034">
    <property type="entry name" value="PDZ_sf"/>
</dbReference>
<dbReference type="SUPFAM" id="SSF52096">
    <property type="entry name" value="ClpP/crotonase"/>
    <property type="match status" value="1"/>
</dbReference>
<dbReference type="Proteomes" id="UP000588098">
    <property type="component" value="Unassembled WGS sequence"/>
</dbReference>
<gene>
    <name evidence="7" type="ORF">FHS42_002324</name>
</gene>
<feature type="region of interest" description="Disordered" evidence="5">
    <location>
        <begin position="81"/>
        <end position="110"/>
    </location>
</feature>
<protein>
    <submittedName>
        <fullName evidence="7">Carboxyl-terminal processing protease</fullName>
        <ecNumber evidence="7">3.4.21.102</ecNumber>
    </submittedName>
</protein>
<dbReference type="Gene3D" id="2.30.42.10">
    <property type="match status" value="2"/>
</dbReference>
<dbReference type="Gene3D" id="3.30.750.44">
    <property type="match status" value="2"/>
</dbReference>
<keyword evidence="8" id="KW-1185">Reference proteome</keyword>
<dbReference type="AlphaFoldDB" id="A0A7W9Q8F9"/>
<sequence>MSGLWMNHPLRSAPAGTQPMDAERRLRRTRRGAALTLVFASVLATGAATGSWGDETPSEQSQRAVRIPSYPVADSLVANSRAADEPHGEGGTPAAKVPGYDLPSHEVSRSGDRWSSVYSRREYEGFRRGLDGQYVGVGLWARRMPDGTIAVDRVQPGSPAARAGVRTGDRLRSIDGVPVTGRPVTEVVARLRGDMTDEPTGAAGGTREAADGTGQRPGAVDGTSGADGPGAAARGSAAGGDSTREAGPVREGSPAGEADRAPENGAEERSTGPDGSASREDSGARRTADEASGSQVVLGLERAGRQWTETLRRSRLAARNVTVDRLTSGEPDATRIKIESFTKDTGNQVRRAVRAAPDDDGVILDLRGNSGGLVTEAVTAASAFLDGGLVATYDVRGDQQVLNAEPGGDTQTPLVVLVDGGTMSAGELLTGALQDRGRAVVVGSQTFGKGTVQLPTERPDGSVAEETVGQYHTPVGRGVEGVGIAPDLTVGSDAEQRAQSVLSGLGGGA</sequence>
<dbReference type="GO" id="GO:0030288">
    <property type="term" value="C:outer membrane-bounded periplasmic space"/>
    <property type="evidence" value="ECO:0007669"/>
    <property type="project" value="TreeGrafter"/>
</dbReference>
<evidence type="ECO:0000256" key="2">
    <source>
        <dbReference type="ARBA" id="ARBA00022670"/>
    </source>
</evidence>